<reference evidence="4 5" key="1">
    <citation type="submission" date="2019-11" db="EMBL/GenBank/DDBJ databases">
        <title>Pedobacter sp. HMF7056 Genome sequencing and assembly.</title>
        <authorList>
            <person name="Kang H."/>
            <person name="Kim H."/>
            <person name="Joh K."/>
        </authorList>
    </citation>
    <scope>NUCLEOTIDE SEQUENCE [LARGE SCALE GENOMIC DNA]</scope>
    <source>
        <strain evidence="4 5">HMF7056</strain>
    </source>
</reference>
<protein>
    <submittedName>
        <fullName evidence="4">DUF4974 domain-containing protein</fullName>
    </submittedName>
</protein>
<dbReference type="PANTHER" id="PTHR30273">
    <property type="entry name" value="PERIPLASMIC SIGNAL SENSOR AND SIGMA FACTOR ACTIVATOR FECR-RELATED"/>
    <property type="match status" value="1"/>
</dbReference>
<dbReference type="FunFam" id="2.60.120.1440:FF:000001">
    <property type="entry name" value="Putative anti-sigma factor"/>
    <property type="match status" value="1"/>
</dbReference>
<evidence type="ECO:0000313" key="4">
    <source>
        <dbReference type="EMBL" id="MXV15770.1"/>
    </source>
</evidence>
<keyword evidence="5" id="KW-1185">Reference proteome</keyword>
<keyword evidence="1" id="KW-0812">Transmembrane</keyword>
<gene>
    <name evidence="4" type="ORF">GS398_10680</name>
</gene>
<dbReference type="GO" id="GO:0016989">
    <property type="term" value="F:sigma factor antagonist activity"/>
    <property type="evidence" value="ECO:0007669"/>
    <property type="project" value="TreeGrafter"/>
</dbReference>
<evidence type="ECO:0000259" key="2">
    <source>
        <dbReference type="Pfam" id="PF04773"/>
    </source>
</evidence>
<feature type="transmembrane region" description="Helical" evidence="1">
    <location>
        <begin position="97"/>
        <end position="114"/>
    </location>
</feature>
<dbReference type="AlphaFoldDB" id="A0A7K1XXP8"/>
<dbReference type="Proteomes" id="UP000451233">
    <property type="component" value="Unassembled WGS sequence"/>
</dbReference>
<dbReference type="Gene3D" id="3.55.50.30">
    <property type="match status" value="1"/>
</dbReference>
<comment type="caution">
    <text evidence="4">The sequence shown here is derived from an EMBL/GenBank/DDBJ whole genome shotgun (WGS) entry which is preliminary data.</text>
</comment>
<organism evidence="4 5">
    <name type="scientific">Hufsiella ginkgonis</name>
    <dbReference type="NCBI Taxonomy" id="2695274"/>
    <lineage>
        <taxon>Bacteria</taxon>
        <taxon>Pseudomonadati</taxon>
        <taxon>Bacteroidota</taxon>
        <taxon>Sphingobacteriia</taxon>
        <taxon>Sphingobacteriales</taxon>
        <taxon>Sphingobacteriaceae</taxon>
        <taxon>Hufsiella</taxon>
    </lineage>
</organism>
<evidence type="ECO:0000259" key="3">
    <source>
        <dbReference type="Pfam" id="PF16344"/>
    </source>
</evidence>
<dbReference type="InterPro" id="IPR006860">
    <property type="entry name" value="FecR"/>
</dbReference>
<dbReference type="InterPro" id="IPR012373">
    <property type="entry name" value="Ferrdict_sens_TM"/>
</dbReference>
<dbReference type="RefSeq" id="WP_160906744.1">
    <property type="nucleotide sequence ID" value="NZ_WVHS01000002.1"/>
</dbReference>
<proteinExistence type="predicted"/>
<feature type="domain" description="FecR protein" evidence="2">
    <location>
        <begin position="196"/>
        <end position="291"/>
    </location>
</feature>
<dbReference type="PANTHER" id="PTHR30273:SF2">
    <property type="entry name" value="PROTEIN FECR"/>
    <property type="match status" value="1"/>
</dbReference>
<dbReference type="Gene3D" id="2.60.120.1440">
    <property type="match status" value="1"/>
</dbReference>
<evidence type="ECO:0000256" key="1">
    <source>
        <dbReference type="SAM" id="Phobius"/>
    </source>
</evidence>
<evidence type="ECO:0000313" key="5">
    <source>
        <dbReference type="Proteomes" id="UP000451233"/>
    </source>
</evidence>
<dbReference type="Pfam" id="PF16344">
    <property type="entry name" value="FecR_C"/>
    <property type="match status" value="1"/>
</dbReference>
<feature type="domain" description="Protein FecR C-terminal" evidence="3">
    <location>
        <begin position="334"/>
        <end position="402"/>
    </location>
</feature>
<accession>A0A7K1XXP8</accession>
<dbReference type="EMBL" id="WVHS01000002">
    <property type="protein sequence ID" value="MXV15770.1"/>
    <property type="molecule type" value="Genomic_DNA"/>
</dbReference>
<name>A0A7K1XXP8_9SPHI</name>
<dbReference type="Pfam" id="PF04773">
    <property type="entry name" value="FecR"/>
    <property type="match status" value="1"/>
</dbReference>
<dbReference type="InterPro" id="IPR032508">
    <property type="entry name" value="FecR_C"/>
</dbReference>
<keyword evidence="1" id="KW-1133">Transmembrane helix</keyword>
<keyword evidence="1" id="KW-0472">Membrane</keyword>
<sequence length="404" mass="44840">MKKFISIEIIRRYLAGSCSQEESEAVSEWFNSYGSVADELVELTPEEREAFEKRLFDQILHDIKNPSIAGPRITSADDAYNETGDTGTGHRRIPYKWFAVAAMLVFAVSLGLYINRSQNAGKPNQAGIPKTAKQPDLLPASNRAVLTLANGETIDLGDAKMGQLPHQGKATILKTREGQIAYHPKSERDADVEYNVMTTPKGSKFELVLADGTKVCLNAASSLRYPTTFTGGQRNVELTGEGYFEVAKNKDKPFNVAFNGVTAQVLGTHFNISAYHDDSFVNTTLLEGSVRIKKDRSVAMLTPGKQAVVENGSDHIVISDANVEEATGWRDGLFVFEHQNIASIMKKVSRWYDVEIVYKGSTKTDQYFSGVFDRSKKVEELLSYLEKLDGARFSKEGRRIVIMN</sequence>